<feature type="compositionally biased region" description="Polar residues" evidence="1">
    <location>
        <begin position="271"/>
        <end position="282"/>
    </location>
</feature>
<accession>A0ABY7DIU7</accession>
<feature type="transmembrane region" description="Helical" evidence="2">
    <location>
        <begin position="12"/>
        <end position="31"/>
    </location>
</feature>
<gene>
    <name evidence="3" type="ORF">MAR_029818</name>
</gene>
<keyword evidence="4" id="KW-1185">Reference proteome</keyword>
<keyword evidence="2" id="KW-0812">Transmembrane</keyword>
<proteinExistence type="predicted"/>
<evidence type="ECO:0000313" key="4">
    <source>
        <dbReference type="Proteomes" id="UP001164746"/>
    </source>
</evidence>
<feature type="compositionally biased region" description="Basic and acidic residues" evidence="1">
    <location>
        <begin position="170"/>
        <end position="181"/>
    </location>
</feature>
<keyword evidence="2" id="KW-0472">Membrane</keyword>
<feature type="transmembrane region" description="Helical" evidence="2">
    <location>
        <begin position="102"/>
        <end position="123"/>
    </location>
</feature>
<evidence type="ECO:0000256" key="1">
    <source>
        <dbReference type="SAM" id="MobiDB-lite"/>
    </source>
</evidence>
<evidence type="ECO:0000313" key="3">
    <source>
        <dbReference type="EMBL" id="WAQ97128.1"/>
    </source>
</evidence>
<organism evidence="3 4">
    <name type="scientific">Mya arenaria</name>
    <name type="common">Soft-shell clam</name>
    <dbReference type="NCBI Taxonomy" id="6604"/>
    <lineage>
        <taxon>Eukaryota</taxon>
        <taxon>Metazoa</taxon>
        <taxon>Spiralia</taxon>
        <taxon>Lophotrochozoa</taxon>
        <taxon>Mollusca</taxon>
        <taxon>Bivalvia</taxon>
        <taxon>Autobranchia</taxon>
        <taxon>Heteroconchia</taxon>
        <taxon>Euheterodonta</taxon>
        <taxon>Imparidentia</taxon>
        <taxon>Neoheterodontei</taxon>
        <taxon>Myida</taxon>
        <taxon>Myoidea</taxon>
        <taxon>Myidae</taxon>
        <taxon>Mya</taxon>
    </lineage>
</organism>
<name>A0ABY7DIU7_MYAAR</name>
<protein>
    <submittedName>
        <fullName evidence="3">Uncharacterized protein</fullName>
    </submittedName>
</protein>
<feature type="transmembrane region" description="Helical" evidence="2">
    <location>
        <begin position="135"/>
        <end position="158"/>
    </location>
</feature>
<sequence length="293" mass="32948">MGWTCCATSSIAFTFTGLFLMAVGFSIPFWLSYSQPVTENGATRTYNLYMGTWYLMACEKGESNSCSSEPIEPKFNSRLNSLGWDFNGTTAETLAKSGANALGIPSLAISILQPILIALVFSIPGYSVTAETFPWSVLLFGFGSLISIIAAIMVLVVSCKWRDYGEYREQDKESISEDERPVSPSGIEMMSRSQPNYDRPRLPPSNGQRNGYDRRPDYGGFSKSKKYRDPYDDRSRDRDYGRSLDRGSRNQGYEGYDRGHYPPPSYEKSDTGGNSLSASRQDNMYRPYSQYKY</sequence>
<feature type="compositionally biased region" description="Basic and acidic residues" evidence="1">
    <location>
        <begin position="227"/>
        <end position="248"/>
    </location>
</feature>
<dbReference type="EMBL" id="CP111013">
    <property type="protein sequence ID" value="WAQ97128.1"/>
    <property type="molecule type" value="Genomic_DNA"/>
</dbReference>
<keyword evidence="2" id="KW-1133">Transmembrane helix</keyword>
<feature type="region of interest" description="Disordered" evidence="1">
    <location>
        <begin position="170"/>
        <end position="293"/>
    </location>
</feature>
<evidence type="ECO:0000256" key="2">
    <source>
        <dbReference type="SAM" id="Phobius"/>
    </source>
</evidence>
<dbReference type="Proteomes" id="UP001164746">
    <property type="component" value="Chromosome 2"/>
</dbReference>
<reference evidence="3" key="1">
    <citation type="submission" date="2022-11" db="EMBL/GenBank/DDBJ databases">
        <title>Centuries of genome instability and evolution in soft-shell clam transmissible cancer (bioRxiv).</title>
        <authorList>
            <person name="Hart S.F.M."/>
            <person name="Yonemitsu M.A."/>
            <person name="Giersch R.M."/>
            <person name="Beal B.F."/>
            <person name="Arriagada G."/>
            <person name="Davis B.W."/>
            <person name="Ostrander E.A."/>
            <person name="Goff S.P."/>
            <person name="Metzger M.J."/>
        </authorList>
    </citation>
    <scope>NUCLEOTIDE SEQUENCE</scope>
    <source>
        <strain evidence="3">MELC-2E11</strain>
        <tissue evidence="3">Siphon/mantle</tissue>
    </source>
</reference>